<evidence type="ECO:0000259" key="1">
    <source>
        <dbReference type="Pfam" id="PF00246"/>
    </source>
</evidence>
<dbReference type="Gene3D" id="3.40.630.10">
    <property type="entry name" value="Zn peptidases"/>
    <property type="match status" value="1"/>
</dbReference>
<feature type="domain" description="Peptidase M14" evidence="1">
    <location>
        <begin position="52"/>
        <end position="253"/>
    </location>
</feature>
<sequence>MLGTLALAAAIQLSAQVQELAPGTQYDPSIPTLEDVVGHDFREEITPPDQVVRYFEALADAARDRTQLIQYAESWEGRPLVILVIGSRERIAALDDVKAGLTRLAQPDGLSEAEADALIADLPVVTALMHGVHGNEISSSGAAMAEAYHLLAAQGDPTVDMILNESLVLIDPVENPDGRARFVLQNTMARARWPNEATYSAEHDEPWPGGRVNHYLFDLNRDLFIQSQPETQGKVDVFLDFWPHIVVDLHEMGGNSTYFFPPTAPPANPWYGERQIALMDVFGRANARIFDQRGFAYFNRDVYDLFYPGYVDMWPMGHGALGMTYEQASARGQVVRRSDGDLLTYGDGVLHHFTAAITSAETSARNRERILTDYLAFRREGIDLGRAGPAEYVLHSAHDPGMARRLAFMLLENGIEVREADGPVTIEDRQLPQRGTFIVPMDQPAHRFVRNLLDPDVPMDEAFVQRQIDRRARRESDEIYDLTAWSQSLLWDVEVLVADDVTGAAGALVAETSTLTNTALPEAGVGYLMPWGTSAASAVAEALRDGIRVRAAGAEFTLGGREYPVGTAIVRTAENDANLQQRLGRIASAHGAEVIPIDDSYVEEGASLGSNSVRALRSPRVLLVYDSPGQTNSVGFARYVLEQRYAQPTVAVRASSLGRANLADYDVIVFPSGNYSNAVNSGMVGELRNWMSNGGTMITMAASTAWAIRAELLSTTAERRGGRAVGDDPPNNETPDQPIEYLEEIVPEDEGPESVPGAILRTLLDTEHWLSSGTDGEIGVLVQGNRVFTPMTLDNGTNVGRYGDLDNLVLSGIVWDEARPQLANKAFLMYESYGSGQIVAFAEDPNYRAYTEATELLFMNAVLLGPGR</sequence>
<dbReference type="EMBL" id="UINC01005911">
    <property type="protein sequence ID" value="SVA24333.1"/>
    <property type="molecule type" value="Genomic_DNA"/>
</dbReference>
<reference evidence="2" key="1">
    <citation type="submission" date="2018-05" db="EMBL/GenBank/DDBJ databases">
        <authorList>
            <person name="Lanie J.A."/>
            <person name="Ng W.-L."/>
            <person name="Kazmierczak K.M."/>
            <person name="Andrzejewski T.M."/>
            <person name="Davidsen T.M."/>
            <person name="Wayne K.J."/>
            <person name="Tettelin H."/>
            <person name="Glass J.I."/>
            <person name="Rusch D."/>
            <person name="Podicherti R."/>
            <person name="Tsui H.-C.T."/>
            <person name="Winkler M.E."/>
        </authorList>
    </citation>
    <scope>NUCLEOTIDE SEQUENCE</scope>
</reference>
<gene>
    <name evidence="2" type="ORF">METZ01_LOCUS77187</name>
</gene>
<dbReference type="InterPro" id="IPR029062">
    <property type="entry name" value="Class_I_gatase-like"/>
</dbReference>
<dbReference type="GO" id="GO:0004181">
    <property type="term" value="F:metallocarboxypeptidase activity"/>
    <property type="evidence" value="ECO:0007669"/>
    <property type="project" value="InterPro"/>
</dbReference>
<dbReference type="Pfam" id="PF00246">
    <property type="entry name" value="Peptidase_M14"/>
    <property type="match status" value="1"/>
</dbReference>
<dbReference type="AlphaFoldDB" id="A0A381UCJ5"/>
<evidence type="ECO:0000313" key="2">
    <source>
        <dbReference type="EMBL" id="SVA24333.1"/>
    </source>
</evidence>
<name>A0A381UCJ5_9ZZZZ</name>
<dbReference type="SUPFAM" id="SSF52317">
    <property type="entry name" value="Class I glutamine amidotransferase-like"/>
    <property type="match status" value="1"/>
</dbReference>
<protein>
    <recommendedName>
        <fullName evidence="1">Peptidase M14 domain-containing protein</fullName>
    </recommendedName>
</protein>
<dbReference type="SUPFAM" id="SSF53187">
    <property type="entry name" value="Zn-dependent exopeptidases"/>
    <property type="match status" value="1"/>
</dbReference>
<dbReference type="InterPro" id="IPR000834">
    <property type="entry name" value="Peptidase_M14"/>
</dbReference>
<dbReference type="GO" id="GO:0006508">
    <property type="term" value="P:proteolysis"/>
    <property type="evidence" value="ECO:0007669"/>
    <property type="project" value="InterPro"/>
</dbReference>
<dbReference type="GO" id="GO:0008270">
    <property type="term" value="F:zinc ion binding"/>
    <property type="evidence" value="ECO:0007669"/>
    <property type="project" value="InterPro"/>
</dbReference>
<proteinExistence type="predicted"/>
<organism evidence="2">
    <name type="scientific">marine metagenome</name>
    <dbReference type="NCBI Taxonomy" id="408172"/>
    <lineage>
        <taxon>unclassified sequences</taxon>
        <taxon>metagenomes</taxon>
        <taxon>ecological metagenomes</taxon>
    </lineage>
</organism>
<accession>A0A381UCJ5</accession>